<dbReference type="EMBL" id="JAHRHJ020000006">
    <property type="protein sequence ID" value="KAH9310977.1"/>
    <property type="molecule type" value="Genomic_DNA"/>
</dbReference>
<comment type="caution">
    <text evidence="3">The sequence shown here is derived from an EMBL/GenBank/DDBJ whole genome shotgun (WGS) entry which is preliminary data.</text>
</comment>
<evidence type="ECO:0000259" key="2">
    <source>
        <dbReference type="Pfam" id="PF14383"/>
    </source>
</evidence>
<evidence type="ECO:0000256" key="1">
    <source>
        <dbReference type="SAM" id="MobiDB-lite"/>
    </source>
</evidence>
<gene>
    <name evidence="3" type="ORF">KI387_026012</name>
</gene>
<sequence length="145" mass="16209">MGGLLNLFDFNQPHNGRKLLTGLEAPRNSLDVSLETPQTSGIKNEEIPYAYEMKRVPSTRKKASGMPIKTLIAQEMLKETDSKRRTPGVVARLMGLDAMPGESVSVQHIKAAEIHPQKKMSGKEQQQPKSPRDVHFFQKKSKGTR</sequence>
<evidence type="ECO:0000313" key="4">
    <source>
        <dbReference type="Proteomes" id="UP000824469"/>
    </source>
</evidence>
<keyword evidence="4" id="KW-1185">Reference proteome</keyword>
<feature type="domain" description="DUF3741" evidence="2">
    <location>
        <begin position="80"/>
        <end position="104"/>
    </location>
</feature>
<organism evidence="3 4">
    <name type="scientific">Taxus chinensis</name>
    <name type="common">Chinese yew</name>
    <name type="synonym">Taxus wallichiana var. chinensis</name>
    <dbReference type="NCBI Taxonomy" id="29808"/>
    <lineage>
        <taxon>Eukaryota</taxon>
        <taxon>Viridiplantae</taxon>
        <taxon>Streptophyta</taxon>
        <taxon>Embryophyta</taxon>
        <taxon>Tracheophyta</taxon>
        <taxon>Spermatophyta</taxon>
        <taxon>Pinopsida</taxon>
        <taxon>Pinidae</taxon>
        <taxon>Conifers II</taxon>
        <taxon>Cupressales</taxon>
        <taxon>Taxaceae</taxon>
        <taxon>Taxus</taxon>
    </lineage>
</organism>
<evidence type="ECO:0000313" key="3">
    <source>
        <dbReference type="EMBL" id="KAH9310977.1"/>
    </source>
</evidence>
<proteinExistence type="predicted"/>
<reference evidence="3 4" key="1">
    <citation type="journal article" date="2021" name="Nat. Plants">
        <title>The Taxus genome provides insights into paclitaxel biosynthesis.</title>
        <authorList>
            <person name="Xiong X."/>
            <person name="Gou J."/>
            <person name="Liao Q."/>
            <person name="Li Y."/>
            <person name="Zhou Q."/>
            <person name="Bi G."/>
            <person name="Li C."/>
            <person name="Du R."/>
            <person name="Wang X."/>
            <person name="Sun T."/>
            <person name="Guo L."/>
            <person name="Liang H."/>
            <person name="Lu P."/>
            <person name="Wu Y."/>
            <person name="Zhang Z."/>
            <person name="Ro D.K."/>
            <person name="Shang Y."/>
            <person name="Huang S."/>
            <person name="Yan J."/>
        </authorList>
    </citation>
    <scope>NUCLEOTIDE SEQUENCE [LARGE SCALE GENOMIC DNA]</scope>
    <source>
        <strain evidence="3">Ta-2019</strain>
    </source>
</reference>
<protein>
    <recommendedName>
        <fullName evidence="2">DUF3741 domain-containing protein</fullName>
    </recommendedName>
</protein>
<accession>A0AA38FUX4</accession>
<dbReference type="AlphaFoldDB" id="A0AA38FUX4"/>
<name>A0AA38FUX4_TAXCH</name>
<dbReference type="OMA" id="CTVDHAN"/>
<dbReference type="PANTHER" id="PTHR40836:SF4">
    <property type="entry name" value="RB1-INDUCIBLE COILED-COIL PROTEIN"/>
    <property type="match status" value="1"/>
</dbReference>
<dbReference type="PANTHER" id="PTHR40836">
    <property type="entry name" value="RB1-INDUCIBLE COILED-COIL PROTEIN"/>
    <property type="match status" value="1"/>
</dbReference>
<dbReference type="Proteomes" id="UP000824469">
    <property type="component" value="Unassembled WGS sequence"/>
</dbReference>
<dbReference type="InterPro" id="IPR032795">
    <property type="entry name" value="DUF3741-assoc"/>
</dbReference>
<dbReference type="Pfam" id="PF14383">
    <property type="entry name" value="VARLMGL"/>
    <property type="match status" value="1"/>
</dbReference>
<feature type="non-terminal residue" evidence="3">
    <location>
        <position position="145"/>
    </location>
</feature>
<feature type="region of interest" description="Disordered" evidence="1">
    <location>
        <begin position="111"/>
        <end position="145"/>
    </location>
</feature>